<comment type="similarity">
    <text evidence="3 13">Belongs to the alpha-carbonic anhydrase family.</text>
</comment>
<evidence type="ECO:0000259" key="15">
    <source>
        <dbReference type="PROSITE" id="PS51828"/>
    </source>
</evidence>
<comment type="subcellular location">
    <subcellularLocation>
        <location evidence="2">Secreted</location>
    </subcellularLocation>
</comment>
<dbReference type="OrthoDB" id="429145at2759"/>
<evidence type="ECO:0000256" key="2">
    <source>
        <dbReference type="ARBA" id="ARBA00004613"/>
    </source>
</evidence>
<dbReference type="FunCoup" id="A0A6P7WV42">
    <property type="interactions" value="54"/>
</dbReference>
<dbReference type="Proteomes" id="UP000515156">
    <property type="component" value="Chromosome 13"/>
</dbReference>
<dbReference type="InterPro" id="IPR001759">
    <property type="entry name" value="PTX_dom"/>
</dbReference>
<comment type="caution">
    <text evidence="12">Lacks conserved residue(s) required for the propagation of feature annotation.</text>
</comment>
<keyword evidence="9 13" id="KW-0456">Lyase</keyword>
<dbReference type="FunFam" id="3.10.200.10:FF:000003">
    <property type="entry name" value="Carbonic anhydrase 12"/>
    <property type="match status" value="1"/>
</dbReference>
<evidence type="ECO:0000256" key="1">
    <source>
        <dbReference type="ARBA" id="ARBA00001947"/>
    </source>
</evidence>
<dbReference type="SUPFAM" id="SSF49899">
    <property type="entry name" value="Concanavalin A-like lectins/glucanases"/>
    <property type="match status" value="1"/>
</dbReference>
<keyword evidence="6 13" id="KW-0862">Zinc</keyword>
<evidence type="ECO:0000259" key="14">
    <source>
        <dbReference type="PROSITE" id="PS51144"/>
    </source>
</evidence>
<reference evidence="17" key="1">
    <citation type="submission" date="2025-08" db="UniProtKB">
        <authorList>
            <consortium name="RefSeq"/>
        </authorList>
    </citation>
    <scope>IDENTIFICATION</scope>
</reference>
<dbReference type="GO" id="GO:0004089">
    <property type="term" value="F:carbonate dehydratase activity"/>
    <property type="evidence" value="ECO:0007669"/>
    <property type="project" value="UniProtKB-UniRule"/>
</dbReference>
<comment type="function">
    <text evidence="10">Reversible hydration of carbon dioxide. Its role in saliva is unknown.</text>
</comment>
<evidence type="ECO:0000256" key="7">
    <source>
        <dbReference type="ARBA" id="ARBA00023157"/>
    </source>
</evidence>
<evidence type="ECO:0000256" key="9">
    <source>
        <dbReference type="ARBA" id="ARBA00023239"/>
    </source>
</evidence>
<keyword evidence="8" id="KW-0325">Glycoprotein</keyword>
<dbReference type="InParanoid" id="A0A6P7WV42"/>
<evidence type="ECO:0000256" key="5">
    <source>
        <dbReference type="ARBA" id="ARBA00022723"/>
    </source>
</evidence>
<evidence type="ECO:0000256" key="3">
    <source>
        <dbReference type="ARBA" id="ARBA00010718"/>
    </source>
</evidence>
<dbReference type="GeneID" id="115456900"/>
<organism evidence="16 17">
    <name type="scientific">Microcaecilia unicolor</name>
    <dbReference type="NCBI Taxonomy" id="1415580"/>
    <lineage>
        <taxon>Eukaryota</taxon>
        <taxon>Metazoa</taxon>
        <taxon>Chordata</taxon>
        <taxon>Craniata</taxon>
        <taxon>Vertebrata</taxon>
        <taxon>Euteleostomi</taxon>
        <taxon>Amphibia</taxon>
        <taxon>Gymnophiona</taxon>
        <taxon>Siphonopidae</taxon>
        <taxon>Microcaecilia</taxon>
    </lineage>
</organism>
<evidence type="ECO:0000256" key="10">
    <source>
        <dbReference type="ARBA" id="ARBA00025355"/>
    </source>
</evidence>
<dbReference type="PRINTS" id="PR00895">
    <property type="entry name" value="PENTAXIN"/>
</dbReference>
<dbReference type="PANTHER" id="PTHR18952">
    <property type="entry name" value="CARBONIC ANHYDRASE"/>
    <property type="match status" value="1"/>
</dbReference>
<dbReference type="InterPro" id="IPR018338">
    <property type="entry name" value="Carbonic_anhydrase_a-class_CS"/>
</dbReference>
<dbReference type="InterPro" id="IPR036398">
    <property type="entry name" value="CA_dom_sf"/>
</dbReference>
<dbReference type="SMART" id="SM00159">
    <property type="entry name" value="PTX"/>
    <property type="match status" value="1"/>
</dbReference>
<evidence type="ECO:0000256" key="4">
    <source>
        <dbReference type="ARBA" id="ARBA00022525"/>
    </source>
</evidence>
<dbReference type="Gene3D" id="2.60.120.200">
    <property type="match status" value="1"/>
</dbReference>
<proteinExistence type="inferred from homology"/>
<dbReference type="PANTHER" id="PTHR18952:SF110">
    <property type="entry name" value="CARBONIC ANHYDRASE 6"/>
    <property type="match status" value="1"/>
</dbReference>
<comment type="cofactor">
    <cofactor evidence="1 13">
        <name>Zn(2+)</name>
        <dbReference type="ChEBI" id="CHEBI:29105"/>
    </cofactor>
</comment>
<sequence length="530" mass="60267">MGVRSLRLHQLLLLLLSAVHLSSSHLPGWTYTDGELDETSWGKHYPDCAGNLQSPIDIQKRKVKHNPHLLQMELNGYGGPQQGHFKMTNNGHSVEIELPSTMNITRGLPYCYTAVQMHLHWGGLDQEFSGSEHTIDGMRYLAELHIVHYNSDRYKNVQEAKDKPDGLAVLAFLYTDGNFENTYYSDFISKLSKIRNAGQSTTLSALDVEAMLPENLERFYRYQGSLTTPPCTQSVLWTIFDVPIVLSHAQVMLLENSLFDWNNKTLRNDYRHAQPLNDRVVEATFSPKLAKEQWLAENISTQLEQVQSEVQQIKNYFLSKEGEGRNLKGVKLTFPAFYFSREHMASYVEVQPLQDLQLNAFTLCFWIKTKNEGSQIVFSYSTRESDNELVVTMGVDVGVWVGGQFTNFHLHHNSGEWIHYCLRWASETGITELWVNGVSGREKYIQKGYTIQPGGVLILGKDRDDLLGVFSNGFTGRMSHVNLWNHMLNSLDMKKLTQCRHEDLMGNVIAWGRTSMTLSGGVTLEVDSSC</sequence>
<dbReference type="PROSITE" id="PS51828">
    <property type="entry name" value="PTX_2"/>
    <property type="match status" value="1"/>
</dbReference>
<dbReference type="GO" id="GO:0005615">
    <property type="term" value="C:extracellular space"/>
    <property type="evidence" value="ECO:0007669"/>
    <property type="project" value="TreeGrafter"/>
</dbReference>
<evidence type="ECO:0000256" key="11">
    <source>
        <dbReference type="ARBA" id="ARBA00048348"/>
    </source>
</evidence>
<dbReference type="Gene3D" id="3.10.200.10">
    <property type="entry name" value="Alpha carbonic anhydrase"/>
    <property type="match status" value="1"/>
</dbReference>
<dbReference type="PROSITE" id="PS51144">
    <property type="entry name" value="ALPHA_CA_2"/>
    <property type="match status" value="1"/>
</dbReference>
<dbReference type="SUPFAM" id="SSF51069">
    <property type="entry name" value="Carbonic anhydrase"/>
    <property type="match status" value="1"/>
</dbReference>
<keyword evidence="16" id="KW-1185">Reference proteome</keyword>
<evidence type="ECO:0000256" key="12">
    <source>
        <dbReference type="PROSITE-ProRule" id="PRU01172"/>
    </source>
</evidence>
<dbReference type="Pfam" id="PF00194">
    <property type="entry name" value="Carb_anhydrase"/>
    <property type="match status" value="1"/>
</dbReference>
<dbReference type="PROSITE" id="PS00162">
    <property type="entry name" value="ALPHA_CA_1"/>
    <property type="match status" value="1"/>
</dbReference>
<dbReference type="EC" id="4.2.1.1" evidence="13"/>
<evidence type="ECO:0000256" key="6">
    <source>
        <dbReference type="ARBA" id="ARBA00022833"/>
    </source>
</evidence>
<dbReference type="AlphaFoldDB" id="A0A6P7WV42"/>
<dbReference type="Pfam" id="PF00354">
    <property type="entry name" value="Pentaxin"/>
    <property type="match status" value="1"/>
</dbReference>
<evidence type="ECO:0000256" key="8">
    <source>
        <dbReference type="ARBA" id="ARBA00023180"/>
    </source>
</evidence>
<keyword evidence="13" id="KW-0732">Signal</keyword>
<dbReference type="KEGG" id="muo:115456900"/>
<evidence type="ECO:0000256" key="13">
    <source>
        <dbReference type="RuleBase" id="RU367011"/>
    </source>
</evidence>
<feature type="domain" description="Pentraxin (PTX)" evidence="15">
    <location>
        <begin position="333"/>
        <end position="530"/>
    </location>
</feature>
<evidence type="ECO:0000313" key="16">
    <source>
        <dbReference type="Proteomes" id="UP000515156"/>
    </source>
</evidence>
<keyword evidence="5 13" id="KW-0479">Metal-binding</keyword>
<keyword evidence="7" id="KW-1015">Disulfide bond</keyword>
<dbReference type="InterPro" id="IPR023561">
    <property type="entry name" value="Carbonic_anhydrase_a-class"/>
</dbReference>
<protein>
    <recommendedName>
        <fullName evidence="13">Carbonic anhydrase</fullName>
        <ecNumber evidence="13">4.2.1.1</ecNumber>
    </recommendedName>
</protein>
<comment type="catalytic activity">
    <reaction evidence="11 13">
        <text>hydrogencarbonate + H(+) = CO2 + H2O</text>
        <dbReference type="Rhea" id="RHEA:10748"/>
        <dbReference type="ChEBI" id="CHEBI:15377"/>
        <dbReference type="ChEBI" id="CHEBI:15378"/>
        <dbReference type="ChEBI" id="CHEBI:16526"/>
        <dbReference type="ChEBI" id="CHEBI:17544"/>
        <dbReference type="EC" id="4.2.1.1"/>
    </reaction>
</comment>
<feature type="signal peptide" evidence="13">
    <location>
        <begin position="1"/>
        <end position="24"/>
    </location>
</feature>
<dbReference type="CTD" id="765"/>
<dbReference type="SMART" id="SM01057">
    <property type="entry name" value="Carb_anhydrase"/>
    <property type="match status" value="1"/>
</dbReference>
<accession>A0A6P7WV42</accession>
<keyword evidence="4" id="KW-0964">Secreted</keyword>
<feature type="domain" description="Alpha-carbonic anhydrase" evidence="14">
    <location>
        <begin position="27"/>
        <end position="285"/>
    </location>
</feature>
<feature type="chain" id="PRO_5028506825" description="Carbonic anhydrase" evidence="13">
    <location>
        <begin position="25"/>
        <end position="530"/>
    </location>
</feature>
<dbReference type="RefSeq" id="XP_030042145.1">
    <property type="nucleotide sequence ID" value="XM_030186285.1"/>
</dbReference>
<evidence type="ECO:0000313" key="17">
    <source>
        <dbReference type="RefSeq" id="XP_030042145.1"/>
    </source>
</evidence>
<dbReference type="CDD" id="cd03123">
    <property type="entry name" value="alpha_CA_VI_IX_XII_XIV"/>
    <property type="match status" value="1"/>
</dbReference>
<gene>
    <name evidence="17" type="primary">CA6</name>
</gene>
<dbReference type="GO" id="GO:0008270">
    <property type="term" value="F:zinc ion binding"/>
    <property type="evidence" value="ECO:0007669"/>
    <property type="project" value="UniProtKB-UniRule"/>
</dbReference>
<dbReference type="InterPro" id="IPR001148">
    <property type="entry name" value="CA_dom"/>
</dbReference>
<dbReference type="InterPro" id="IPR013320">
    <property type="entry name" value="ConA-like_dom_sf"/>
</dbReference>
<name>A0A6P7WV42_9AMPH</name>